<dbReference type="RefSeq" id="WP_209142874.1">
    <property type="nucleotide sequence ID" value="NZ_JAGHKP010000001.1"/>
</dbReference>
<feature type="chain" id="PRO_5045917705" description="DUF4410 domain-containing protein" evidence="1">
    <location>
        <begin position="21"/>
        <end position="215"/>
    </location>
</feature>
<evidence type="ECO:0000313" key="3">
    <source>
        <dbReference type="Proteomes" id="UP000679126"/>
    </source>
</evidence>
<evidence type="ECO:0000313" key="2">
    <source>
        <dbReference type="EMBL" id="MBO9151053.1"/>
    </source>
</evidence>
<evidence type="ECO:0000256" key="1">
    <source>
        <dbReference type="SAM" id="SignalP"/>
    </source>
</evidence>
<dbReference type="Proteomes" id="UP000679126">
    <property type="component" value="Unassembled WGS sequence"/>
</dbReference>
<keyword evidence="1" id="KW-0732">Signal</keyword>
<feature type="signal peptide" evidence="1">
    <location>
        <begin position="1"/>
        <end position="20"/>
    </location>
</feature>
<gene>
    <name evidence="2" type="ORF">J7I43_02470</name>
</gene>
<sequence length="215" mass="23787">MKHLTLAFVALMLTVTTVTAQTAKDVFDRSVKLTYLGIDFTKSKIIGDAALKTDDIPDVHYASINQKVVNEAKKYTIAEAFNRAEVSTDIGPVNKRNAKIDPDEIKSDNSDDYQALKPEDVTALVKGFDFNGKTGLGLLFVADGMNNTKKQISIYVTLVDMKAKKVLFTERVEGSLGGRMGITFGLANKYLSGVKDIVDDIEKKKYKEWKSTYGE</sequence>
<protein>
    <recommendedName>
        <fullName evidence="4">DUF4410 domain-containing protein</fullName>
    </recommendedName>
</protein>
<dbReference type="EMBL" id="JAGHKP010000001">
    <property type="protein sequence ID" value="MBO9151053.1"/>
    <property type="molecule type" value="Genomic_DNA"/>
</dbReference>
<organism evidence="2 3">
    <name type="scientific">Chitinophaga chungangae</name>
    <dbReference type="NCBI Taxonomy" id="2821488"/>
    <lineage>
        <taxon>Bacteria</taxon>
        <taxon>Pseudomonadati</taxon>
        <taxon>Bacteroidota</taxon>
        <taxon>Chitinophagia</taxon>
        <taxon>Chitinophagales</taxon>
        <taxon>Chitinophagaceae</taxon>
        <taxon>Chitinophaga</taxon>
    </lineage>
</organism>
<keyword evidence="3" id="KW-1185">Reference proteome</keyword>
<comment type="caution">
    <text evidence="2">The sequence shown here is derived from an EMBL/GenBank/DDBJ whole genome shotgun (WGS) entry which is preliminary data.</text>
</comment>
<reference evidence="3" key="1">
    <citation type="submission" date="2021-03" db="EMBL/GenBank/DDBJ databases">
        <title>Assistant Professor.</title>
        <authorList>
            <person name="Huq M.A."/>
        </authorList>
    </citation>
    <scope>NUCLEOTIDE SEQUENCE [LARGE SCALE GENOMIC DNA]</scope>
    <source>
        <strain evidence="3">MAH-28</strain>
    </source>
</reference>
<evidence type="ECO:0008006" key="4">
    <source>
        <dbReference type="Google" id="ProtNLM"/>
    </source>
</evidence>
<accession>A0ABS3Y8P8</accession>
<proteinExistence type="predicted"/>
<name>A0ABS3Y8P8_9BACT</name>